<feature type="domain" description="Gamma-butyrobetaine hydroxylase-like N-terminal" evidence="3">
    <location>
        <begin position="9"/>
        <end position="88"/>
    </location>
</feature>
<comment type="caution">
    <text evidence="4">The sequence shown here is derived from an EMBL/GenBank/DDBJ whole genome shotgun (WGS) entry which is preliminary data.</text>
</comment>
<organism evidence="4 5">
    <name type="scientific">Pseudoduganella dura</name>
    <dbReference type="NCBI Taxonomy" id="321982"/>
    <lineage>
        <taxon>Bacteria</taxon>
        <taxon>Pseudomonadati</taxon>
        <taxon>Pseudomonadota</taxon>
        <taxon>Betaproteobacteria</taxon>
        <taxon>Burkholderiales</taxon>
        <taxon>Oxalobacteraceae</taxon>
        <taxon>Telluria group</taxon>
        <taxon>Pseudoduganella</taxon>
    </lineage>
</organism>
<gene>
    <name evidence="4" type="ORF">GJV26_10725</name>
</gene>
<evidence type="ECO:0000313" key="5">
    <source>
        <dbReference type="Proteomes" id="UP000431684"/>
    </source>
</evidence>
<dbReference type="GO" id="GO:0046872">
    <property type="term" value="F:metal ion binding"/>
    <property type="evidence" value="ECO:0007669"/>
    <property type="project" value="UniProtKB-KW"/>
</dbReference>
<reference evidence="4 5" key="1">
    <citation type="submission" date="2019-11" db="EMBL/GenBank/DDBJ databases">
        <title>Draft Genome Sequences of Six Type Strains of the Genus Massilia.</title>
        <authorList>
            <person name="Miess H."/>
            <person name="Frediansyah A."/>
            <person name="Goeker M."/>
            <person name="Gross H."/>
        </authorList>
    </citation>
    <scope>NUCLEOTIDE SEQUENCE [LARGE SCALE GENOMIC DNA]</scope>
    <source>
        <strain evidence="4 5">DSM 17513</strain>
    </source>
</reference>
<accession>A0A6I3XJY8</accession>
<dbReference type="OrthoDB" id="9794178at2"/>
<dbReference type="RefSeq" id="WP_155708807.1">
    <property type="nucleotide sequence ID" value="NZ_BMWU01000009.1"/>
</dbReference>
<dbReference type="PANTHER" id="PTHR35303">
    <property type="entry name" value="OS02G0197800 PROTEIN"/>
    <property type="match status" value="1"/>
</dbReference>
<sequence length="96" mass="10042">MNPEHIENRARAGILAVRWENGSAHEFTHAALRAACPCSACRAVRRAGGTVEASPAVRLAAIEPAGANALNLAFTDGHARGIYPFALLAELAAVHC</sequence>
<dbReference type="PANTHER" id="PTHR35303:SF8">
    <property type="entry name" value="GAMMA-BUTYROBETAINE HYDROXYLASE-LIKE N-TERMINAL DOMAIN-CONTAINING PROTEIN"/>
    <property type="match status" value="1"/>
</dbReference>
<dbReference type="EMBL" id="WNWM01000002">
    <property type="protein sequence ID" value="MUI12928.1"/>
    <property type="molecule type" value="Genomic_DNA"/>
</dbReference>
<evidence type="ECO:0000313" key="4">
    <source>
        <dbReference type="EMBL" id="MUI12928.1"/>
    </source>
</evidence>
<evidence type="ECO:0000256" key="2">
    <source>
        <dbReference type="ARBA" id="ARBA00023004"/>
    </source>
</evidence>
<dbReference type="Gene3D" id="3.30.2020.30">
    <property type="match status" value="1"/>
</dbReference>
<proteinExistence type="predicted"/>
<dbReference type="InterPro" id="IPR038492">
    <property type="entry name" value="GBBH-like_N_sf"/>
</dbReference>
<protein>
    <submittedName>
        <fullName evidence="4">DUF971 domain-containing protein</fullName>
    </submittedName>
</protein>
<evidence type="ECO:0000259" key="3">
    <source>
        <dbReference type="Pfam" id="PF06155"/>
    </source>
</evidence>
<dbReference type="Pfam" id="PF06155">
    <property type="entry name" value="GBBH-like_N"/>
    <property type="match status" value="1"/>
</dbReference>
<dbReference type="Proteomes" id="UP000431684">
    <property type="component" value="Unassembled WGS sequence"/>
</dbReference>
<keyword evidence="2" id="KW-0408">Iron</keyword>
<dbReference type="InterPro" id="IPR010376">
    <property type="entry name" value="GBBH-like_N"/>
</dbReference>
<dbReference type="AlphaFoldDB" id="A0A6I3XJY8"/>
<keyword evidence="5" id="KW-1185">Reference proteome</keyword>
<keyword evidence="1" id="KW-0479">Metal-binding</keyword>
<evidence type="ECO:0000256" key="1">
    <source>
        <dbReference type="ARBA" id="ARBA00022723"/>
    </source>
</evidence>
<name>A0A6I3XJY8_9BURK</name>